<proteinExistence type="predicted"/>
<name>A0ACB8RXJ4_9AGAM</name>
<dbReference type="Proteomes" id="UP000814033">
    <property type="component" value="Unassembled WGS sequence"/>
</dbReference>
<evidence type="ECO:0000313" key="2">
    <source>
        <dbReference type="Proteomes" id="UP000814033"/>
    </source>
</evidence>
<reference evidence="1" key="1">
    <citation type="submission" date="2021-02" db="EMBL/GenBank/DDBJ databases">
        <authorList>
            <consortium name="DOE Joint Genome Institute"/>
            <person name="Ahrendt S."/>
            <person name="Looney B.P."/>
            <person name="Miyauchi S."/>
            <person name="Morin E."/>
            <person name="Drula E."/>
            <person name="Courty P.E."/>
            <person name="Chicoki N."/>
            <person name="Fauchery L."/>
            <person name="Kohler A."/>
            <person name="Kuo A."/>
            <person name="Labutti K."/>
            <person name="Pangilinan J."/>
            <person name="Lipzen A."/>
            <person name="Riley R."/>
            <person name="Andreopoulos W."/>
            <person name="He G."/>
            <person name="Johnson J."/>
            <person name="Barry K.W."/>
            <person name="Grigoriev I.V."/>
            <person name="Nagy L."/>
            <person name="Hibbett D."/>
            <person name="Henrissat B."/>
            <person name="Matheny P.B."/>
            <person name="Labbe J."/>
            <person name="Martin F."/>
        </authorList>
    </citation>
    <scope>NUCLEOTIDE SEQUENCE</scope>
    <source>
        <strain evidence="1">FP105234-sp</strain>
    </source>
</reference>
<accession>A0ACB8RXJ4</accession>
<feature type="non-terminal residue" evidence="1">
    <location>
        <position position="1"/>
    </location>
</feature>
<organism evidence="1 2">
    <name type="scientific">Auriscalpium vulgare</name>
    <dbReference type="NCBI Taxonomy" id="40419"/>
    <lineage>
        <taxon>Eukaryota</taxon>
        <taxon>Fungi</taxon>
        <taxon>Dikarya</taxon>
        <taxon>Basidiomycota</taxon>
        <taxon>Agaricomycotina</taxon>
        <taxon>Agaricomycetes</taxon>
        <taxon>Russulales</taxon>
        <taxon>Auriscalpiaceae</taxon>
        <taxon>Auriscalpium</taxon>
    </lineage>
</organism>
<dbReference type="EMBL" id="MU275888">
    <property type="protein sequence ID" value="KAI0048316.1"/>
    <property type="molecule type" value="Genomic_DNA"/>
</dbReference>
<keyword evidence="2" id="KW-1185">Reference proteome</keyword>
<reference evidence="1" key="2">
    <citation type="journal article" date="2022" name="New Phytol.">
        <title>Evolutionary transition to the ectomycorrhizal habit in the genomes of a hyperdiverse lineage of mushroom-forming fungi.</title>
        <authorList>
            <person name="Looney B."/>
            <person name="Miyauchi S."/>
            <person name="Morin E."/>
            <person name="Drula E."/>
            <person name="Courty P.E."/>
            <person name="Kohler A."/>
            <person name="Kuo A."/>
            <person name="LaButti K."/>
            <person name="Pangilinan J."/>
            <person name="Lipzen A."/>
            <person name="Riley R."/>
            <person name="Andreopoulos W."/>
            <person name="He G."/>
            <person name="Johnson J."/>
            <person name="Nolan M."/>
            <person name="Tritt A."/>
            <person name="Barry K.W."/>
            <person name="Grigoriev I.V."/>
            <person name="Nagy L.G."/>
            <person name="Hibbett D."/>
            <person name="Henrissat B."/>
            <person name="Matheny P.B."/>
            <person name="Labbe J."/>
            <person name="Martin F.M."/>
        </authorList>
    </citation>
    <scope>NUCLEOTIDE SEQUENCE</scope>
    <source>
        <strain evidence="1">FP105234-sp</strain>
    </source>
</reference>
<protein>
    <submittedName>
        <fullName evidence="1">Uncharacterized protein</fullName>
    </submittedName>
</protein>
<comment type="caution">
    <text evidence="1">The sequence shown here is derived from an EMBL/GenBank/DDBJ whole genome shotgun (WGS) entry which is preliminary data.</text>
</comment>
<gene>
    <name evidence="1" type="ORF">FA95DRAFT_1490982</name>
</gene>
<sequence length="117" mass="12791">TNQTGELTAIIITPTGFDPFVQIQFVTDSEYVMRGLTEHLQTWEDDGWINVANSGMFRKAADPSKCCSAPASYQWVKGHNGDKGNEEADSRADQGARKDLPFPLDLSITNGTSPEPS</sequence>
<evidence type="ECO:0000313" key="1">
    <source>
        <dbReference type="EMBL" id="KAI0048316.1"/>
    </source>
</evidence>